<dbReference type="STRING" id="765440.A0A0C3FHP6"/>
<proteinExistence type="inferred from homology"/>
<dbReference type="InterPro" id="IPR000095">
    <property type="entry name" value="CRIB_dom"/>
</dbReference>
<evidence type="ECO:0000313" key="13">
    <source>
        <dbReference type="Proteomes" id="UP000054166"/>
    </source>
</evidence>
<dbReference type="FunFam" id="3.90.810.10:FF:000005">
    <property type="entry name" value="Non-specific serine/threonine protein kinase"/>
    <property type="match status" value="1"/>
</dbReference>
<keyword evidence="5" id="KW-0547">Nucleotide-binding</keyword>
<dbReference type="InParanoid" id="A0A0C3FHP6"/>
<dbReference type="SMART" id="SM00233">
    <property type="entry name" value="PH"/>
    <property type="match status" value="1"/>
</dbReference>
<dbReference type="InterPro" id="IPR033923">
    <property type="entry name" value="PAK_BD"/>
</dbReference>
<keyword evidence="4" id="KW-0808">Transferase</keyword>
<protein>
    <recommendedName>
        <fullName evidence="2">non-specific serine/threonine protein kinase</fullName>
        <ecNumber evidence="2">2.7.11.1</ecNumber>
    </recommendedName>
</protein>
<organism evidence="12 13">
    <name type="scientific">Piloderma croceum (strain F 1598)</name>
    <dbReference type="NCBI Taxonomy" id="765440"/>
    <lineage>
        <taxon>Eukaryota</taxon>
        <taxon>Fungi</taxon>
        <taxon>Dikarya</taxon>
        <taxon>Basidiomycota</taxon>
        <taxon>Agaricomycotina</taxon>
        <taxon>Agaricomycetes</taxon>
        <taxon>Agaricomycetidae</taxon>
        <taxon>Atheliales</taxon>
        <taxon>Atheliaceae</taxon>
        <taxon>Piloderma</taxon>
    </lineage>
</organism>
<dbReference type="InterPro" id="IPR001849">
    <property type="entry name" value="PH_domain"/>
</dbReference>
<dbReference type="InterPro" id="IPR036936">
    <property type="entry name" value="CRIB_dom_sf"/>
</dbReference>
<evidence type="ECO:0000256" key="7">
    <source>
        <dbReference type="ARBA" id="ARBA00022840"/>
    </source>
</evidence>
<dbReference type="PROSITE" id="PS50003">
    <property type="entry name" value="PH_DOMAIN"/>
    <property type="match status" value="1"/>
</dbReference>
<evidence type="ECO:0000256" key="5">
    <source>
        <dbReference type="ARBA" id="ARBA00022741"/>
    </source>
</evidence>
<dbReference type="Proteomes" id="UP000054166">
    <property type="component" value="Unassembled WGS sequence"/>
</dbReference>
<sequence>MNHNTLLAHSPSRSLAGIDSPVVRQGMVNIKEDGFASWLWRPKWLVLKERTLSIHKTETATLPYSVISLGDIANIERTDLKSYCLLLETKDKRYYLAFKNDEELYGWQDDVYSRSPLVGVSSPTNFVHKVHVGFDAASGAFTGLPDQWSKLLTRPVLTREDYANDPQAVLDVLEFYTDNQKIIPGPPMVKQDGAPIPVHRDGYSNAMLAAAKQGRPTIGNIALVAQRSAPALSNVPLTMPTLSVHAPSSPPSLPNLKVGANTVAPIAEREGQAAGDKDLALPYPQSSLALHRKLPDESEKMYHCWSECPVDS</sequence>
<dbReference type="EC" id="2.7.11.1" evidence="2"/>
<evidence type="ECO:0000256" key="2">
    <source>
        <dbReference type="ARBA" id="ARBA00012513"/>
    </source>
</evidence>
<comment type="catalytic activity">
    <reaction evidence="9">
        <text>L-seryl-[protein] + ATP = O-phospho-L-seryl-[protein] + ADP + H(+)</text>
        <dbReference type="Rhea" id="RHEA:17989"/>
        <dbReference type="Rhea" id="RHEA-COMP:9863"/>
        <dbReference type="Rhea" id="RHEA-COMP:11604"/>
        <dbReference type="ChEBI" id="CHEBI:15378"/>
        <dbReference type="ChEBI" id="CHEBI:29999"/>
        <dbReference type="ChEBI" id="CHEBI:30616"/>
        <dbReference type="ChEBI" id="CHEBI:83421"/>
        <dbReference type="ChEBI" id="CHEBI:456216"/>
        <dbReference type="EC" id="2.7.11.1"/>
    </reaction>
</comment>
<dbReference type="EMBL" id="KN832989">
    <property type="protein sequence ID" value="KIM83935.1"/>
    <property type="molecule type" value="Genomic_DNA"/>
</dbReference>
<dbReference type="OrthoDB" id="248923at2759"/>
<dbReference type="SMART" id="SM00285">
    <property type="entry name" value="PBD"/>
    <property type="match status" value="1"/>
</dbReference>
<gene>
    <name evidence="12" type="ORF">PILCRDRAFT_68624</name>
</gene>
<comment type="similarity">
    <text evidence="1">Belongs to the protein kinase superfamily. STE Ser/Thr protein kinase family. STE20 subfamily.</text>
</comment>
<name>A0A0C3FHP6_PILCF</name>
<keyword evidence="6" id="KW-0418">Kinase</keyword>
<dbReference type="Pfam" id="PF00169">
    <property type="entry name" value="PH"/>
    <property type="match status" value="1"/>
</dbReference>
<dbReference type="CDD" id="cd01093">
    <property type="entry name" value="CRIB_PAK_like"/>
    <property type="match status" value="1"/>
</dbReference>
<keyword evidence="13" id="KW-1185">Reference proteome</keyword>
<evidence type="ECO:0000256" key="3">
    <source>
        <dbReference type="ARBA" id="ARBA00022527"/>
    </source>
</evidence>
<evidence type="ECO:0000259" key="10">
    <source>
        <dbReference type="PROSITE" id="PS50003"/>
    </source>
</evidence>
<reference evidence="12 13" key="1">
    <citation type="submission" date="2014-04" db="EMBL/GenBank/DDBJ databases">
        <authorList>
            <consortium name="DOE Joint Genome Institute"/>
            <person name="Kuo A."/>
            <person name="Tarkka M."/>
            <person name="Buscot F."/>
            <person name="Kohler A."/>
            <person name="Nagy L.G."/>
            <person name="Floudas D."/>
            <person name="Copeland A."/>
            <person name="Barry K.W."/>
            <person name="Cichocki N."/>
            <person name="Veneault-Fourrey C."/>
            <person name="LaButti K."/>
            <person name="Lindquist E.A."/>
            <person name="Lipzen A."/>
            <person name="Lundell T."/>
            <person name="Morin E."/>
            <person name="Murat C."/>
            <person name="Sun H."/>
            <person name="Tunlid A."/>
            <person name="Henrissat B."/>
            <person name="Grigoriev I.V."/>
            <person name="Hibbett D.S."/>
            <person name="Martin F."/>
            <person name="Nordberg H.P."/>
            <person name="Cantor M.N."/>
            <person name="Hua S.X."/>
        </authorList>
    </citation>
    <scope>NUCLEOTIDE SEQUENCE [LARGE SCALE GENOMIC DNA]</scope>
    <source>
        <strain evidence="12 13">F 1598</strain>
    </source>
</reference>
<evidence type="ECO:0000256" key="8">
    <source>
        <dbReference type="ARBA" id="ARBA00047899"/>
    </source>
</evidence>
<dbReference type="GO" id="GO:0005524">
    <property type="term" value="F:ATP binding"/>
    <property type="evidence" value="ECO:0007669"/>
    <property type="project" value="UniProtKB-KW"/>
</dbReference>
<feature type="domain" description="CRIB" evidence="11">
    <location>
        <begin position="120"/>
        <end position="133"/>
    </location>
</feature>
<dbReference type="Gene3D" id="2.30.29.30">
    <property type="entry name" value="Pleckstrin-homology domain (PH domain)/Phosphotyrosine-binding domain (PTB)"/>
    <property type="match status" value="1"/>
</dbReference>
<dbReference type="GO" id="GO:0004674">
    <property type="term" value="F:protein serine/threonine kinase activity"/>
    <property type="evidence" value="ECO:0007669"/>
    <property type="project" value="UniProtKB-KW"/>
</dbReference>
<dbReference type="CDD" id="cd13279">
    <property type="entry name" value="PH_Cla4_Ste20"/>
    <property type="match status" value="1"/>
</dbReference>
<keyword evidence="7" id="KW-0067">ATP-binding</keyword>
<dbReference type="Gene3D" id="3.90.810.10">
    <property type="entry name" value="CRIB domain"/>
    <property type="match status" value="1"/>
</dbReference>
<comment type="catalytic activity">
    <reaction evidence="8">
        <text>L-threonyl-[protein] + ATP = O-phospho-L-threonyl-[protein] + ADP + H(+)</text>
        <dbReference type="Rhea" id="RHEA:46608"/>
        <dbReference type="Rhea" id="RHEA-COMP:11060"/>
        <dbReference type="Rhea" id="RHEA-COMP:11605"/>
        <dbReference type="ChEBI" id="CHEBI:15378"/>
        <dbReference type="ChEBI" id="CHEBI:30013"/>
        <dbReference type="ChEBI" id="CHEBI:30616"/>
        <dbReference type="ChEBI" id="CHEBI:61977"/>
        <dbReference type="ChEBI" id="CHEBI:456216"/>
        <dbReference type="EC" id="2.7.11.1"/>
    </reaction>
</comment>
<dbReference type="SUPFAM" id="SSF50729">
    <property type="entry name" value="PH domain-like"/>
    <property type="match status" value="1"/>
</dbReference>
<dbReference type="HOGENOM" id="CLU_891710_0_0_1"/>
<evidence type="ECO:0000256" key="1">
    <source>
        <dbReference type="ARBA" id="ARBA00008874"/>
    </source>
</evidence>
<evidence type="ECO:0000256" key="4">
    <source>
        <dbReference type="ARBA" id="ARBA00022679"/>
    </source>
</evidence>
<evidence type="ECO:0000313" key="12">
    <source>
        <dbReference type="EMBL" id="KIM83935.1"/>
    </source>
</evidence>
<dbReference type="Pfam" id="PF00786">
    <property type="entry name" value="PBD"/>
    <property type="match status" value="1"/>
</dbReference>
<dbReference type="InterPro" id="IPR011993">
    <property type="entry name" value="PH-like_dom_sf"/>
</dbReference>
<dbReference type="PROSITE" id="PS50108">
    <property type="entry name" value="CRIB"/>
    <property type="match status" value="1"/>
</dbReference>
<evidence type="ECO:0000259" key="11">
    <source>
        <dbReference type="PROSITE" id="PS50108"/>
    </source>
</evidence>
<evidence type="ECO:0000256" key="9">
    <source>
        <dbReference type="ARBA" id="ARBA00048679"/>
    </source>
</evidence>
<evidence type="ECO:0000256" key="6">
    <source>
        <dbReference type="ARBA" id="ARBA00022777"/>
    </source>
</evidence>
<accession>A0A0C3FHP6</accession>
<dbReference type="AlphaFoldDB" id="A0A0C3FHP6"/>
<keyword evidence="3" id="KW-0723">Serine/threonine-protein kinase</keyword>
<feature type="domain" description="PH" evidence="10">
    <location>
        <begin position="21"/>
        <end position="116"/>
    </location>
</feature>
<reference evidence="13" key="2">
    <citation type="submission" date="2015-01" db="EMBL/GenBank/DDBJ databases">
        <title>Evolutionary Origins and Diversification of the Mycorrhizal Mutualists.</title>
        <authorList>
            <consortium name="DOE Joint Genome Institute"/>
            <consortium name="Mycorrhizal Genomics Consortium"/>
            <person name="Kohler A."/>
            <person name="Kuo A."/>
            <person name="Nagy L.G."/>
            <person name="Floudas D."/>
            <person name="Copeland A."/>
            <person name="Barry K.W."/>
            <person name="Cichocki N."/>
            <person name="Veneault-Fourrey C."/>
            <person name="LaButti K."/>
            <person name="Lindquist E.A."/>
            <person name="Lipzen A."/>
            <person name="Lundell T."/>
            <person name="Morin E."/>
            <person name="Murat C."/>
            <person name="Riley R."/>
            <person name="Ohm R."/>
            <person name="Sun H."/>
            <person name="Tunlid A."/>
            <person name="Henrissat B."/>
            <person name="Grigoriev I.V."/>
            <person name="Hibbett D.S."/>
            <person name="Martin F."/>
        </authorList>
    </citation>
    <scope>NUCLEOTIDE SEQUENCE [LARGE SCALE GENOMIC DNA]</scope>
    <source>
        <strain evidence="13">F 1598</strain>
    </source>
</reference>